<comment type="caution">
    <text evidence="1">The sequence shown here is derived from an EMBL/GenBank/DDBJ whole genome shotgun (WGS) entry which is preliminary data.</text>
</comment>
<reference evidence="1" key="1">
    <citation type="submission" date="2019-08" db="EMBL/GenBank/DDBJ databases">
        <authorList>
            <person name="Kucharzyk K."/>
            <person name="Murdoch R.W."/>
            <person name="Higgins S."/>
            <person name="Loffler F."/>
        </authorList>
    </citation>
    <scope>NUCLEOTIDE SEQUENCE</scope>
</reference>
<gene>
    <name evidence="1" type="ORF">SDC9_195039</name>
</gene>
<dbReference type="EMBL" id="VSSQ01108927">
    <property type="protein sequence ID" value="MPN47437.1"/>
    <property type="molecule type" value="Genomic_DNA"/>
</dbReference>
<accession>A0A645I7V7</accession>
<evidence type="ECO:0008006" key="2">
    <source>
        <dbReference type="Google" id="ProtNLM"/>
    </source>
</evidence>
<organism evidence="1">
    <name type="scientific">bioreactor metagenome</name>
    <dbReference type="NCBI Taxonomy" id="1076179"/>
    <lineage>
        <taxon>unclassified sequences</taxon>
        <taxon>metagenomes</taxon>
        <taxon>ecological metagenomes</taxon>
    </lineage>
</organism>
<proteinExistence type="predicted"/>
<evidence type="ECO:0000313" key="1">
    <source>
        <dbReference type="EMBL" id="MPN47437.1"/>
    </source>
</evidence>
<dbReference type="AlphaFoldDB" id="A0A645I7V7"/>
<sequence>MPHIPKSMISIIERCLMVNPQDRYDNVLQIMNDLSDITENLDWHYDRRDSNYFTWSLDNGQKNIQIALYKENDSWNIINDDKIIPFIESKAKGYKEIRTIIKNYEKK</sequence>
<name>A0A645I7V7_9ZZZZ</name>
<protein>
    <recommendedName>
        <fullName evidence="2">Protein kinase domain-containing protein</fullName>
    </recommendedName>
</protein>